<organism evidence="2 3">
    <name type="scientific">Crossiella cryophila</name>
    <dbReference type="NCBI Taxonomy" id="43355"/>
    <lineage>
        <taxon>Bacteria</taxon>
        <taxon>Bacillati</taxon>
        <taxon>Actinomycetota</taxon>
        <taxon>Actinomycetes</taxon>
        <taxon>Pseudonocardiales</taxon>
        <taxon>Pseudonocardiaceae</taxon>
        <taxon>Crossiella</taxon>
    </lineage>
</organism>
<dbReference type="Proteomes" id="UP000533598">
    <property type="component" value="Unassembled WGS sequence"/>
</dbReference>
<dbReference type="AlphaFoldDB" id="A0A7W7CGV7"/>
<name>A0A7W7CGV7_9PSEU</name>
<feature type="compositionally biased region" description="Polar residues" evidence="1">
    <location>
        <begin position="37"/>
        <end position="63"/>
    </location>
</feature>
<dbReference type="EMBL" id="JACHMH010000001">
    <property type="protein sequence ID" value="MBB4680981.1"/>
    <property type="molecule type" value="Genomic_DNA"/>
</dbReference>
<accession>A0A7W7CGV7</accession>
<evidence type="ECO:0000313" key="3">
    <source>
        <dbReference type="Proteomes" id="UP000533598"/>
    </source>
</evidence>
<reference evidence="2 3" key="1">
    <citation type="submission" date="2020-08" db="EMBL/GenBank/DDBJ databases">
        <title>Sequencing the genomes of 1000 actinobacteria strains.</title>
        <authorList>
            <person name="Klenk H.-P."/>
        </authorList>
    </citation>
    <scope>NUCLEOTIDE SEQUENCE [LARGE SCALE GENOMIC DNA]</scope>
    <source>
        <strain evidence="2 3">DSM 44230</strain>
    </source>
</reference>
<protein>
    <submittedName>
        <fullName evidence="2">Uncharacterized protein</fullName>
    </submittedName>
</protein>
<feature type="region of interest" description="Disordered" evidence="1">
    <location>
        <begin position="33"/>
        <end position="69"/>
    </location>
</feature>
<evidence type="ECO:0000256" key="1">
    <source>
        <dbReference type="SAM" id="MobiDB-lite"/>
    </source>
</evidence>
<evidence type="ECO:0000313" key="2">
    <source>
        <dbReference type="EMBL" id="MBB4680981.1"/>
    </source>
</evidence>
<proteinExistence type="predicted"/>
<dbReference type="RefSeq" id="WP_185007182.1">
    <property type="nucleotide sequence ID" value="NZ_BAAAUI010000039.1"/>
</dbReference>
<keyword evidence="3" id="KW-1185">Reference proteome</keyword>
<gene>
    <name evidence="2" type="ORF">HNR67_007099</name>
</gene>
<comment type="caution">
    <text evidence="2">The sequence shown here is derived from an EMBL/GenBank/DDBJ whole genome shotgun (WGS) entry which is preliminary data.</text>
</comment>
<sequence length="110" mass="11561">MDHDPVARIILGTMTFGYRGRGVRIDDPARVRGCTSRGRSTSWVSTTRSAAPSSPNSCRSFAGTTSASTPATPWRLAAAEAGPLPADIVAALDRAAEITRPAWPPVPRTG</sequence>